<feature type="chain" id="PRO_5046817400" evidence="1">
    <location>
        <begin position="25"/>
        <end position="87"/>
    </location>
</feature>
<reference evidence="2 3" key="1">
    <citation type="submission" date="2021-03" db="EMBL/GenBank/DDBJ databases">
        <authorList>
            <person name="So Y."/>
        </authorList>
    </citation>
    <scope>NUCLEOTIDE SEQUENCE [LARGE SCALE GENOMIC DNA]</scope>
    <source>
        <strain evidence="2 3">SSH11</strain>
    </source>
</reference>
<dbReference type="RefSeq" id="WP_209379569.1">
    <property type="nucleotide sequence ID" value="NZ_JAGIZB010000009.1"/>
</dbReference>
<name>A0ABS4AE85_9PROT</name>
<evidence type="ECO:0000313" key="2">
    <source>
        <dbReference type="EMBL" id="MBP0445318.1"/>
    </source>
</evidence>
<organism evidence="2 3">
    <name type="scientific">Pararoseomonas baculiformis</name>
    <dbReference type="NCBI Taxonomy" id="2820812"/>
    <lineage>
        <taxon>Bacteria</taxon>
        <taxon>Pseudomonadati</taxon>
        <taxon>Pseudomonadota</taxon>
        <taxon>Alphaproteobacteria</taxon>
        <taxon>Acetobacterales</taxon>
        <taxon>Acetobacteraceae</taxon>
        <taxon>Pararoseomonas</taxon>
    </lineage>
</organism>
<protein>
    <submittedName>
        <fullName evidence="2">Uncharacterized protein</fullName>
    </submittedName>
</protein>
<gene>
    <name evidence="2" type="ORF">J8J14_11060</name>
</gene>
<keyword evidence="3" id="KW-1185">Reference proteome</keyword>
<comment type="caution">
    <text evidence="2">The sequence shown here is derived from an EMBL/GenBank/DDBJ whole genome shotgun (WGS) entry which is preliminary data.</text>
</comment>
<proteinExistence type="predicted"/>
<accession>A0ABS4AE85</accession>
<evidence type="ECO:0000313" key="3">
    <source>
        <dbReference type="Proteomes" id="UP000681594"/>
    </source>
</evidence>
<keyword evidence="1" id="KW-0732">Signal</keyword>
<feature type="signal peptide" evidence="1">
    <location>
        <begin position="1"/>
        <end position="24"/>
    </location>
</feature>
<sequence>MKNAVFGALIAIAGALSLTPGAKAQDFGYGYAPYAPSGWEREQWRERMEWRDARREFRRQQREMAERRAYEAGRRDAFRDHRPWYDR</sequence>
<evidence type="ECO:0000256" key="1">
    <source>
        <dbReference type="SAM" id="SignalP"/>
    </source>
</evidence>
<dbReference type="EMBL" id="JAGIZB010000009">
    <property type="protein sequence ID" value="MBP0445318.1"/>
    <property type="molecule type" value="Genomic_DNA"/>
</dbReference>
<dbReference type="Proteomes" id="UP000681594">
    <property type="component" value="Unassembled WGS sequence"/>
</dbReference>